<dbReference type="Pfam" id="PF18998">
    <property type="entry name" value="Flg_new_2"/>
    <property type="match status" value="2"/>
</dbReference>
<organism evidence="2">
    <name type="scientific">marine sediment metagenome</name>
    <dbReference type="NCBI Taxonomy" id="412755"/>
    <lineage>
        <taxon>unclassified sequences</taxon>
        <taxon>metagenomes</taxon>
        <taxon>ecological metagenomes</taxon>
    </lineage>
</organism>
<protein>
    <recommendedName>
        <fullName evidence="1">Bacterial repeat domain-containing protein</fullName>
    </recommendedName>
</protein>
<feature type="domain" description="Bacterial repeat" evidence="1">
    <location>
        <begin position="122"/>
        <end position="191"/>
    </location>
</feature>
<gene>
    <name evidence="2" type="ORF">S12H4_54015</name>
</gene>
<evidence type="ECO:0000313" key="2">
    <source>
        <dbReference type="EMBL" id="GAJ06726.1"/>
    </source>
</evidence>
<sequence length="200" mass="21919">MSRYHFVEWRDELGNVWTTPAISLLIDRDKTLTVYYEEVPAPPTYTLTVATTAGGNTDPTPGSYTHPEGASVTVTAIPNNGYKFDHWIINGITRTENPTTVTMDKNYTLTAYFTALPPPEHVLTIATTIGGTTTPSPGTYPHVENTTATVTAVPDSGFNFDHWILDGATYTSNPINVLMDTDHSLTAYFSEEAPPPQYSI</sequence>
<accession>X1V3H9</accession>
<reference evidence="2" key="1">
    <citation type="journal article" date="2014" name="Front. Microbiol.">
        <title>High frequency of phylogenetically diverse reductive dehalogenase-homologous genes in deep subseafloor sedimentary metagenomes.</title>
        <authorList>
            <person name="Kawai M."/>
            <person name="Futagami T."/>
            <person name="Toyoda A."/>
            <person name="Takaki Y."/>
            <person name="Nishi S."/>
            <person name="Hori S."/>
            <person name="Arai W."/>
            <person name="Tsubouchi T."/>
            <person name="Morono Y."/>
            <person name="Uchiyama I."/>
            <person name="Ito T."/>
            <person name="Fujiyama A."/>
            <person name="Inagaki F."/>
            <person name="Takami H."/>
        </authorList>
    </citation>
    <scope>NUCLEOTIDE SEQUENCE</scope>
    <source>
        <strain evidence="2">Expedition CK06-06</strain>
    </source>
</reference>
<comment type="caution">
    <text evidence="2">The sequence shown here is derived from an EMBL/GenBank/DDBJ whole genome shotgun (WGS) entry which is preliminary data.</text>
</comment>
<dbReference type="AlphaFoldDB" id="X1V3H9"/>
<proteinExistence type="predicted"/>
<name>X1V3H9_9ZZZZ</name>
<dbReference type="InterPro" id="IPR044060">
    <property type="entry name" value="Bacterial_rp_domain"/>
</dbReference>
<feature type="domain" description="Bacterial repeat" evidence="1">
    <location>
        <begin position="45"/>
        <end position="115"/>
    </location>
</feature>
<evidence type="ECO:0000259" key="1">
    <source>
        <dbReference type="Pfam" id="PF18998"/>
    </source>
</evidence>
<dbReference type="EMBL" id="BARW01034465">
    <property type="protein sequence ID" value="GAJ06726.1"/>
    <property type="molecule type" value="Genomic_DNA"/>
</dbReference>